<dbReference type="PANTHER" id="PTHR11058">
    <property type="entry name" value="NADH-UBIQUINONE OXIDOREDUCTASE CHAIN 3"/>
    <property type="match status" value="1"/>
</dbReference>
<dbReference type="EC" id="7.1.1.-" evidence="12"/>
<keyword evidence="8 12" id="KW-1133">Transmembrane helix</keyword>
<feature type="transmembrane region" description="Helical" evidence="12">
    <location>
        <begin position="127"/>
        <end position="147"/>
    </location>
</feature>
<evidence type="ECO:0000256" key="10">
    <source>
        <dbReference type="ARBA" id="ARBA00023075"/>
    </source>
</evidence>
<organism evidence="14 15">
    <name type="scientific">Rhodopseudomonas faecalis</name>
    <dbReference type="NCBI Taxonomy" id="99655"/>
    <lineage>
        <taxon>Bacteria</taxon>
        <taxon>Pseudomonadati</taxon>
        <taxon>Pseudomonadota</taxon>
        <taxon>Alphaproteobacteria</taxon>
        <taxon>Hyphomicrobiales</taxon>
        <taxon>Nitrobacteraceae</taxon>
        <taxon>Rhodopseudomonas</taxon>
    </lineage>
</organism>
<evidence type="ECO:0000256" key="8">
    <source>
        <dbReference type="ARBA" id="ARBA00022989"/>
    </source>
</evidence>
<comment type="catalytic activity">
    <reaction evidence="12 13">
        <text>a quinone + NADH + 5 H(+)(in) = a quinol + NAD(+) + 4 H(+)(out)</text>
        <dbReference type="Rhea" id="RHEA:57888"/>
        <dbReference type="ChEBI" id="CHEBI:15378"/>
        <dbReference type="ChEBI" id="CHEBI:24646"/>
        <dbReference type="ChEBI" id="CHEBI:57540"/>
        <dbReference type="ChEBI" id="CHEBI:57945"/>
        <dbReference type="ChEBI" id="CHEBI:132124"/>
    </reaction>
</comment>
<comment type="caution">
    <text evidence="14">The sequence shown here is derived from an EMBL/GenBank/DDBJ whole genome shotgun (WGS) entry which is preliminary data.</text>
</comment>
<name>A0A318TQU7_9BRAD</name>
<dbReference type="InterPro" id="IPR038430">
    <property type="entry name" value="NDAH_ubi_oxred_su3_sf"/>
</dbReference>
<keyword evidence="7 12" id="KW-1278">Translocase</keyword>
<keyword evidence="5 12" id="KW-0812">Transmembrane</keyword>
<dbReference type="EMBL" id="QJTI01000015">
    <property type="protein sequence ID" value="PYF02009.1"/>
    <property type="molecule type" value="Genomic_DNA"/>
</dbReference>
<keyword evidence="10 12" id="KW-0830">Ubiquinone</keyword>
<feature type="transmembrane region" description="Helical" evidence="12">
    <location>
        <begin position="39"/>
        <end position="61"/>
    </location>
</feature>
<evidence type="ECO:0000256" key="9">
    <source>
        <dbReference type="ARBA" id="ARBA00023027"/>
    </source>
</evidence>
<comment type="similarity">
    <text evidence="2 12 13">Belongs to the complex I subunit 3 family.</text>
</comment>
<dbReference type="Gene3D" id="1.20.58.1610">
    <property type="entry name" value="NADH:ubiquinone/plastoquinone oxidoreductase, chain 3"/>
    <property type="match status" value="1"/>
</dbReference>
<evidence type="ECO:0000256" key="7">
    <source>
        <dbReference type="ARBA" id="ARBA00022967"/>
    </source>
</evidence>
<evidence type="ECO:0000313" key="14">
    <source>
        <dbReference type="EMBL" id="PYF02009.1"/>
    </source>
</evidence>
<evidence type="ECO:0000256" key="5">
    <source>
        <dbReference type="ARBA" id="ARBA00022692"/>
    </source>
</evidence>
<feature type="transmembrane region" description="Helical" evidence="12">
    <location>
        <begin position="92"/>
        <end position="115"/>
    </location>
</feature>
<comment type="function">
    <text evidence="12">NDH-1 shuttles electrons from NADH, via FMN and iron-sulfur (Fe-S) centers, to quinones in the respiratory chain. The immediate electron acceptor for the enzyme in this species is believed to be ubiquinone. Couples the redox reaction to proton translocation (for every two electrons transferred, four hydrogen ions are translocated across the cytoplasmic membrane), and thus conserves the redox energy in a proton gradient.</text>
</comment>
<evidence type="ECO:0000256" key="12">
    <source>
        <dbReference type="HAMAP-Rule" id="MF_01394"/>
    </source>
</evidence>
<proteinExistence type="inferred from homology"/>
<dbReference type="GO" id="GO:0030964">
    <property type="term" value="C:NADH dehydrogenase complex"/>
    <property type="evidence" value="ECO:0007669"/>
    <property type="project" value="TreeGrafter"/>
</dbReference>
<evidence type="ECO:0000256" key="6">
    <source>
        <dbReference type="ARBA" id="ARBA00022719"/>
    </source>
</evidence>
<dbReference type="HAMAP" id="MF_01394">
    <property type="entry name" value="NDH1_NuoA"/>
    <property type="match status" value="1"/>
</dbReference>
<dbReference type="AlphaFoldDB" id="A0A318TQU7"/>
<evidence type="ECO:0000256" key="11">
    <source>
        <dbReference type="ARBA" id="ARBA00023136"/>
    </source>
</evidence>
<dbReference type="GO" id="GO:0048038">
    <property type="term" value="F:quinone binding"/>
    <property type="evidence" value="ECO:0007669"/>
    <property type="project" value="UniProtKB-KW"/>
</dbReference>
<keyword evidence="15" id="KW-1185">Reference proteome</keyword>
<keyword evidence="6 12" id="KW-0874">Quinone</keyword>
<dbReference type="PANTHER" id="PTHR11058:SF21">
    <property type="entry name" value="NADH-QUINONE OXIDOREDUCTASE SUBUNIT A"/>
    <property type="match status" value="1"/>
</dbReference>
<comment type="subunit">
    <text evidence="12">NDH-1 is composed of 14 different subunits. Subunits NuoA, H, J, K, L, M, N constitute the membrane sector of the complex.</text>
</comment>
<gene>
    <name evidence="12" type="primary">nuoA</name>
    <name evidence="14" type="ORF">BJ122_11538</name>
</gene>
<keyword evidence="4 12" id="KW-1003">Cell membrane</keyword>
<dbReference type="Proteomes" id="UP000248148">
    <property type="component" value="Unassembled WGS sequence"/>
</dbReference>
<evidence type="ECO:0000256" key="4">
    <source>
        <dbReference type="ARBA" id="ARBA00022475"/>
    </source>
</evidence>
<evidence type="ECO:0000256" key="3">
    <source>
        <dbReference type="ARBA" id="ARBA00022448"/>
    </source>
</evidence>
<evidence type="ECO:0000256" key="13">
    <source>
        <dbReference type="RuleBase" id="RU003639"/>
    </source>
</evidence>
<evidence type="ECO:0000313" key="15">
    <source>
        <dbReference type="Proteomes" id="UP000248148"/>
    </source>
</evidence>
<dbReference type="InterPro" id="IPR000440">
    <property type="entry name" value="NADH_UbQ/plastoQ_OxRdtase_su3"/>
</dbReference>
<dbReference type="GO" id="GO:0050136">
    <property type="term" value="F:NADH dehydrogenase (quinone) (non-electrogenic) activity"/>
    <property type="evidence" value="ECO:0007669"/>
    <property type="project" value="UniProtKB-UniRule"/>
</dbReference>
<evidence type="ECO:0000256" key="1">
    <source>
        <dbReference type="ARBA" id="ARBA00004141"/>
    </source>
</evidence>
<comment type="subcellular location">
    <subcellularLocation>
        <location evidence="12 13">Cell membrane</location>
        <topology evidence="12 13">Multi-pass membrane protein</topology>
    </subcellularLocation>
    <subcellularLocation>
        <location evidence="1">Membrane</location>
        <topology evidence="1">Multi-pass membrane protein</topology>
    </subcellularLocation>
</comment>
<dbReference type="GO" id="GO:0005886">
    <property type="term" value="C:plasma membrane"/>
    <property type="evidence" value="ECO:0007669"/>
    <property type="project" value="UniProtKB-SubCell"/>
</dbReference>
<accession>A0A318TQU7</accession>
<evidence type="ECO:0000256" key="2">
    <source>
        <dbReference type="ARBA" id="ARBA00008472"/>
    </source>
</evidence>
<keyword evidence="3 12" id="KW-0813">Transport</keyword>
<sequence>MSATHLSIPCVAVAAAQSGQAFGALPLGDFLFPIAPGAALAIHVALSAGIVAAIVVVAAWLREKRAGARPDVPYESGILPAAPPQGPQNAPYFLIAALFVIFDMEAAILFAWAVAARDAGWLGLAEAAIFIGVLLLALIYLWVDGALDWGGPRQRKK</sequence>
<protein>
    <recommendedName>
        <fullName evidence="12">NADH-quinone oxidoreductase subunit A</fullName>
        <ecNumber evidence="12">7.1.1.-</ecNumber>
    </recommendedName>
    <alternativeName>
        <fullName evidence="12">NADH dehydrogenase I subunit A</fullName>
    </alternativeName>
    <alternativeName>
        <fullName evidence="12">NDH-1 subunit A</fullName>
    </alternativeName>
    <alternativeName>
        <fullName evidence="12">NUO1</fullName>
    </alternativeName>
</protein>
<reference evidence="14 15" key="1">
    <citation type="submission" date="2018-06" db="EMBL/GenBank/DDBJ databases">
        <title>Genomic Encyclopedia of Archaeal and Bacterial Type Strains, Phase II (KMG-II): from individual species to whole genera.</title>
        <authorList>
            <person name="Goeker M."/>
        </authorList>
    </citation>
    <scope>NUCLEOTIDE SEQUENCE [LARGE SCALE GENOMIC DNA]</scope>
    <source>
        <strain evidence="14 15">JCM 11668</strain>
    </source>
</reference>
<dbReference type="Pfam" id="PF00507">
    <property type="entry name" value="Oxidored_q4"/>
    <property type="match status" value="1"/>
</dbReference>
<keyword evidence="11 12" id="KW-0472">Membrane</keyword>
<dbReference type="GO" id="GO:0008137">
    <property type="term" value="F:NADH dehydrogenase (ubiquinone) activity"/>
    <property type="evidence" value="ECO:0007669"/>
    <property type="project" value="InterPro"/>
</dbReference>
<keyword evidence="9 12" id="KW-0520">NAD</keyword>
<dbReference type="InterPro" id="IPR023043">
    <property type="entry name" value="NAD(P)H_OxRDtase_bac/plastid"/>
</dbReference>